<protein>
    <submittedName>
        <fullName evidence="2">Uncharacterized protein CXorf49 homolog</fullName>
    </submittedName>
</protein>
<name>A0AC58LMH9_CASCN</name>
<dbReference type="RefSeq" id="XP_073918364.1">
    <property type="nucleotide sequence ID" value="XM_074062263.1"/>
</dbReference>
<reference evidence="2" key="1">
    <citation type="submission" date="2025-08" db="UniProtKB">
        <authorList>
            <consortium name="RefSeq"/>
        </authorList>
    </citation>
    <scope>IDENTIFICATION</scope>
</reference>
<sequence>MRSRSEACARHAAFGPEGGKRTGAHLVSPGVARASSLGPDLRPPQSGEGEGGLPDSEDFQLEAGSDEMEGRRAVLRGFEGRTASQAGEKGDAINYIPHFNVEAVPVVQQMPEQEAWGIRRHPSPESYVAELSDIWADTDPSPNRRGTPALSSMEAEQASPFPLYLGGLKRDEDCMNQKRGTNIRRRVSWKSQRPSTDPESSDEFSEKPPMGRSSHPKDGGQAKSNSPKESGDTARHSNVQARESFLHMSHTVLTSASQGLMTTIDKQGAGEQEPCFPKRKQSVVWGKGESRHSHPGAAGTGDMLRTSPRRKAAQDKKSLDDTSRVTLATLFPPWGQRLKSAPVEPSTFPPISVIPLLGSSKQSKQGGDGKRPAARRTRESQPVDGFFPKPA</sequence>
<gene>
    <name evidence="2" type="primary">LOC141419462</name>
</gene>
<dbReference type="Proteomes" id="UP001732720">
    <property type="component" value="Chromosome X"/>
</dbReference>
<organism evidence="1 2">
    <name type="scientific">Castor canadensis</name>
    <name type="common">American beaver</name>
    <dbReference type="NCBI Taxonomy" id="51338"/>
    <lineage>
        <taxon>Eukaryota</taxon>
        <taxon>Metazoa</taxon>
        <taxon>Chordata</taxon>
        <taxon>Craniata</taxon>
        <taxon>Vertebrata</taxon>
        <taxon>Euteleostomi</taxon>
        <taxon>Mammalia</taxon>
        <taxon>Eutheria</taxon>
        <taxon>Euarchontoglires</taxon>
        <taxon>Glires</taxon>
        <taxon>Rodentia</taxon>
        <taxon>Castorimorpha</taxon>
        <taxon>Castoridae</taxon>
        <taxon>Castor</taxon>
    </lineage>
</organism>
<keyword evidence="1" id="KW-1185">Reference proteome</keyword>
<accession>A0AC58LMH9</accession>
<evidence type="ECO:0000313" key="1">
    <source>
        <dbReference type="Proteomes" id="UP001732720"/>
    </source>
</evidence>
<proteinExistence type="predicted"/>
<evidence type="ECO:0000313" key="2">
    <source>
        <dbReference type="RefSeq" id="XP_073918364.1"/>
    </source>
</evidence>